<dbReference type="InterPro" id="IPR011250">
    <property type="entry name" value="OMP/PagP_B-barrel"/>
</dbReference>
<evidence type="ECO:0000259" key="3">
    <source>
        <dbReference type="Pfam" id="PF13505"/>
    </source>
</evidence>
<dbReference type="Pfam" id="PF13505">
    <property type="entry name" value="OMP_b-brl"/>
    <property type="match status" value="1"/>
</dbReference>
<dbReference type="STRING" id="1918946.VPAL9027_01857"/>
<evidence type="ECO:0000313" key="4">
    <source>
        <dbReference type="EMBL" id="SJL83878.1"/>
    </source>
</evidence>
<gene>
    <name evidence="4" type="ORF">VPAL9027_01857</name>
</gene>
<dbReference type="Gene3D" id="2.40.160.20">
    <property type="match status" value="1"/>
</dbReference>
<dbReference type="AlphaFoldDB" id="A0A1R4B4M7"/>
<name>A0A1R4B4M7_9VIBR</name>
<dbReference type="RefSeq" id="WP_077314290.1">
    <property type="nucleotide sequence ID" value="NZ_AP024888.1"/>
</dbReference>
<evidence type="ECO:0000313" key="5">
    <source>
        <dbReference type="Proteomes" id="UP000189475"/>
    </source>
</evidence>
<dbReference type="Proteomes" id="UP000189475">
    <property type="component" value="Unassembled WGS sequence"/>
</dbReference>
<keyword evidence="5" id="KW-1185">Reference proteome</keyword>
<dbReference type="SUPFAM" id="SSF56925">
    <property type="entry name" value="OMPA-like"/>
    <property type="match status" value="1"/>
</dbReference>
<protein>
    <recommendedName>
        <fullName evidence="3">Outer membrane protein beta-barrel domain-containing protein</fullName>
    </recommendedName>
</protein>
<feature type="chain" id="PRO_5013226867" description="Outer membrane protein beta-barrel domain-containing protein" evidence="2">
    <location>
        <begin position="22"/>
        <end position="204"/>
    </location>
</feature>
<sequence>MKGSKALFAAAALFSSTTCYAQADNFVRQTGDQFYIGADLAFSNTVELDVDGSSGDDHSDMGYNIVAGYEFNTHDVVKTSIEAEYRKFGDADYSDSGDYLHLDSHAYFINFKAHLFVLDDFGNFYLAPMIGIGQMSIDSKSSMPQLNVDKDRFAYQVGAELGIRFRKNFDVHLGYRSMYSQFTVNDSDVDINMRDIYAGVRYFF</sequence>
<dbReference type="EMBL" id="FUFT01000005">
    <property type="protein sequence ID" value="SJL83878.1"/>
    <property type="molecule type" value="Genomic_DNA"/>
</dbReference>
<keyword evidence="1 2" id="KW-0732">Signal</keyword>
<evidence type="ECO:0000256" key="2">
    <source>
        <dbReference type="SAM" id="SignalP"/>
    </source>
</evidence>
<feature type="signal peptide" evidence="2">
    <location>
        <begin position="1"/>
        <end position="21"/>
    </location>
</feature>
<accession>A0A1R4B4M7</accession>
<reference evidence="4 5" key="1">
    <citation type="submission" date="2017-02" db="EMBL/GenBank/DDBJ databases">
        <authorList>
            <person name="Peterson S.W."/>
        </authorList>
    </citation>
    <scope>NUCLEOTIDE SEQUENCE [LARGE SCALE GENOMIC DNA]</scope>
    <source>
        <strain evidence="4 5">CECT 9027</strain>
    </source>
</reference>
<organism evidence="4 5">
    <name type="scientific">Vibrio palustris</name>
    <dbReference type="NCBI Taxonomy" id="1918946"/>
    <lineage>
        <taxon>Bacteria</taxon>
        <taxon>Pseudomonadati</taxon>
        <taxon>Pseudomonadota</taxon>
        <taxon>Gammaproteobacteria</taxon>
        <taxon>Vibrionales</taxon>
        <taxon>Vibrionaceae</taxon>
        <taxon>Vibrio</taxon>
    </lineage>
</organism>
<dbReference type="OrthoDB" id="5875799at2"/>
<dbReference type="InterPro" id="IPR027385">
    <property type="entry name" value="Beta-barrel_OMP"/>
</dbReference>
<evidence type="ECO:0000256" key="1">
    <source>
        <dbReference type="ARBA" id="ARBA00022729"/>
    </source>
</evidence>
<proteinExistence type="predicted"/>
<feature type="domain" description="Outer membrane protein beta-barrel" evidence="3">
    <location>
        <begin position="10"/>
        <end position="204"/>
    </location>
</feature>